<sequence length="117" mass="13147">METHSAHEILVKLEAACEGELPRFTEPTRDAIREKRQATEKEAMRPKDSKKSQRKARRPPIKRPVDMELLAVLAKAEEISLGEQGNSPAWSAYATTQKPIAPTAKDKPSQKDMPENK</sequence>
<dbReference type="Bgee" id="WBGene00018234">
    <property type="expression patterns" value="Expressed in embryo and 3 other cell types or tissues"/>
</dbReference>
<dbReference type="AlphaFoldDB" id="F0IWS5"/>
<dbReference type="KEGG" id="cel:CELE_F40E12.1"/>
<dbReference type="SMR" id="F0IWS5"/>
<dbReference type="GeneID" id="185536"/>
<accession>F0IWS5</accession>
<organism evidence="2 3">
    <name type="scientific">Caenorhabditis elegans</name>
    <dbReference type="NCBI Taxonomy" id="6239"/>
    <lineage>
        <taxon>Eukaryota</taxon>
        <taxon>Metazoa</taxon>
        <taxon>Ecdysozoa</taxon>
        <taxon>Nematoda</taxon>
        <taxon>Chromadorea</taxon>
        <taxon>Rhabditida</taxon>
        <taxon>Rhabditina</taxon>
        <taxon>Rhabditomorpha</taxon>
        <taxon>Rhabditoidea</taxon>
        <taxon>Rhabditidae</taxon>
        <taxon>Peloderinae</taxon>
        <taxon>Caenorhabditis</taxon>
    </lineage>
</organism>
<dbReference type="WormBase" id="F40E12.1">
    <property type="protein sequence ID" value="CE45873"/>
    <property type="gene ID" value="WBGene00018234"/>
</dbReference>
<gene>
    <name evidence="2" type="ORF">CELE_F40E12.1</name>
    <name evidence="2 4" type="ORF">F40E12.1</name>
</gene>
<name>F0IWS5_CAEEL</name>
<dbReference type="EMBL" id="BX284602">
    <property type="protein sequence ID" value="CCD70921.1"/>
    <property type="molecule type" value="Genomic_DNA"/>
</dbReference>
<dbReference type="CTD" id="185536"/>
<reference evidence="2 3" key="1">
    <citation type="journal article" date="1998" name="Science">
        <title>Genome sequence of the nematode C. elegans: a platform for investigating biology.</title>
        <authorList>
            <consortium name="The C. elegans sequencing consortium"/>
            <person name="Sulson J.E."/>
            <person name="Waterston R."/>
        </authorList>
    </citation>
    <scope>NUCLEOTIDE SEQUENCE [LARGE SCALE GENOMIC DNA]</scope>
    <source>
        <strain evidence="2 3">Bristol N2</strain>
    </source>
</reference>
<dbReference type="HOGENOM" id="CLU_168482_0_0_1"/>
<dbReference type="InParanoid" id="F0IWS5"/>
<keyword evidence="3" id="KW-1185">Reference proteome</keyword>
<evidence type="ECO:0000313" key="3">
    <source>
        <dbReference type="Proteomes" id="UP000001940"/>
    </source>
</evidence>
<feature type="region of interest" description="Disordered" evidence="1">
    <location>
        <begin position="80"/>
        <end position="117"/>
    </location>
</feature>
<protein>
    <submittedName>
        <fullName evidence="2">Mobile element protein</fullName>
    </submittedName>
</protein>
<feature type="compositionally biased region" description="Basic residues" evidence="1">
    <location>
        <begin position="52"/>
        <end position="61"/>
    </location>
</feature>
<evidence type="ECO:0000313" key="2">
    <source>
        <dbReference type="EMBL" id="CCD70921.1"/>
    </source>
</evidence>
<proteinExistence type="predicted"/>
<evidence type="ECO:0000313" key="4">
    <source>
        <dbReference type="WormBase" id="F40E12.1"/>
    </source>
</evidence>
<feature type="compositionally biased region" description="Polar residues" evidence="1">
    <location>
        <begin position="83"/>
        <end position="98"/>
    </location>
</feature>
<feature type="compositionally biased region" description="Basic and acidic residues" evidence="1">
    <location>
        <begin position="104"/>
        <end position="117"/>
    </location>
</feature>
<feature type="compositionally biased region" description="Basic and acidic residues" evidence="1">
    <location>
        <begin position="20"/>
        <end position="51"/>
    </location>
</feature>
<dbReference type="PaxDb" id="6239-F40E12.1b"/>
<dbReference type="RefSeq" id="NP_001254080.1">
    <property type="nucleotide sequence ID" value="NM_001267151.1"/>
</dbReference>
<feature type="region of interest" description="Disordered" evidence="1">
    <location>
        <begin position="19"/>
        <end position="65"/>
    </location>
</feature>
<dbReference type="Proteomes" id="UP000001940">
    <property type="component" value="Chromosome II"/>
</dbReference>
<dbReference type="AGR" id="WB:WBGene00018234"/>
<evidence type="ECO:0000256" key="1">
    <source>
        <dbReference type="SAM" id="MobiDB-lite"/>
    </source>
</evidence>